<proteinExistence type="predicted"/>
<evidence type="ECO:0000313" key="2">
    <source>
        <dbReference type="EMBL" id="MFC0385671.1"/>
    </source>
</evidence>
<keyword evidence="3" id="KW-1185">Reference proteome</keyword>
<comment type="caution">
    <text evidence="2">The sequence shown here is derived from an EMBL/GenBank/DDBJ whole genome shotgun (WGS) entry which is preliminary data.</text>
</comment>
<accession>A0ABV6IPY8</accession>
<dbReference type="PANTHER" id="PTHR38593">
    <property type="entry name" value="BLR2558 PROTEIN"/>
    <property type="match status" value="1"/>
</dbReference>
<dbReference type="InterPro" id="IPR025419">
    <property type="entry name" value="DUF4142"/>
</dbReference>
<reference evidence="2 3" key="1">
    <citation type="submission" date="2024-09" db="EMBL/GenBank/DDBJ databases">
        <authorList>
            <person name="Sun Q."/>
            <person name="Mori K."/>
        </authorList>
    </citation>
    <scope>NUCLEOTIDE SEQUENCE [LARGE SCALE GENOMIC DNA]</scope>
    <source>
        <strain evidence="2 3">CCM 7468</strain>
    </source>
</reference>
<dbReference type="RefSeq" id="WP_377049848.1">
    <property type="nucleotide sequence ID" value="NZ_JBHLVZ010000011.1"/>
</dbReference>
<sequence length="75" mass="8642">MGAEHQQVYDLLAALRGRDFDRAYAQAMVEDHEEDIRLFEAEARDGTDADVKAFAAQEVPMLREHLREVRALARR</sequence>
<protein>
    <submittedName>
        <fullName evidence="2">DUF4142 domain-containing protein</fullName>
    </submittedName>
</protein>
<dbReference type="Proteomes" id="UP001589789">
    <property type="component" value="Unassembled WGS sequence"/>
</dbReference>
<dbReference type="InterPro" id="IPR012347">
    <property type="entry name" value="Ferritin-like"/>
</dbReference>
<organism evidence="2 3">
    <name type="scientific">Muricoccus vinaceus</name>
    <dbReference type="NCBI Taxonomy" id="424704"/>
    <lineage>
        <taxon>Bacteria</taxon>
        <taxon>Pseudomonadati</taxon>
        <taxon>Pseudomonadota</taxon>
        <taxon>Alphaproteobacteria</taxon>
        <taxon>Acetobacterales</taxon>
        <taxon>Roseomonadaceae</taxon>
        <taxon>Muricoccus</taxon>
    </lineage>
</organism>
<name>A0ABV6IPY8_9PROT</name>
<feature type="domain" description="DUF4142" evidence="1">
    <location>
        <begin position="2"/>
        <end position="72"/>
    </location>
</feature>
<dbReference type="Pfam" id="PF13628">
    <property type="entry name" value="DUF4142"/>
    <property type="match status" value="1"/>
</dbReference>
<dbReference type="Gene3D" id="1.20.1260.10">
    <property type="match status" value="1"/>
</dbReference>
<evidence type="ECO:0000313" key="3">
    <source>
        <dbReference type="Proteomes" id="UP001589789"/>
    </source>
</evidence>
<gene>
    <name evidence="2" type="ORF">ACFFIC_08890</name>
</gene>
<dbReference type="PANTHER" id="PTHR38593:SF1">
    <property type="entry name" value="BLR2558 PROTEIN"/>
    <property type="match status" value="1"/>
</dbReference>
<evidence type="ECO:0000259" key="1">
    <source>
        <dbReference type="Pfam" id="PF13628"/>
    </source>
</evidence>
<dbReference type="EMBL" id="JBHLVZ010000011">
    <property type="protein sequence ID" value="MFC0385671.1"/>
    <property type="molecule type" value="Genomic_DNA"/>
</dbReference>